<evidence type="ECO:0000256" key="11">
    <source>
        <dbReference type="PROSITE-ProRule" id="PRU00035"/>
    </source>
</evidence>
<comment type="caution">
    <text evidence="14">The sequence shown here is derived from an EMBL/GenBank/DDBJ whole genome shotgun (WGS) entry which is preliminary data.</text>
</comment>
<keyword evidence="6" id="KW-0805">Transcription regulation</keyword>
<evidence type="ECO:0000256" key="6">
    <source>
        <dbReference type="ARBA" id="ARBA00023015"/>
    </source>
</evidence>
<evidence type="ECO:0000256" key="12">
    <source>
        <dbReference type="SAM" id="MobiDB-lite"/>
    </source>
</evidence>
<feature type="compositionally biased region" description="Low complexity" evidence="12">
    <location>
        <begin position="532"/>
        <end position="543"/>
    </location>
</feature>
<keyword evidence="15" id="KW-1185">Reference proteome</keyword>
<feature type="compositionally biased region" description="Low complexity" evidence="12">
    <location>
        <begin position="693"/>
        <end position="708"/>
    </location>
</feature>
<dbReference type="PANTHER" id="PTHR13808:SF1">
    <property type="entry name" value="HISTONE ACETYLTRANSFERASE"/>
    <property type="match status" value="1"/>
</dbReference>
<dbReference type="InterPro" id="IPR013178">
    <property type="entry name" value="Histone_AcTrfase_Rtt109/CBP"/>
</dbReference>
<evidence type="ECO:0000256" key="2">
    <source>
        <dbReference type="ARBA" id="ARBA00004123"/>
    </source>
</evidence>
<feature type="region of interest" description="Disordered" evidence="12">
    <location>
        <begin position="453"/>
        <end position="489"/>
    </location>
</feature>
<feature type="compositionally biased region" description="Low complexity" evidence="12">
    <location>
        <begin position="473"/>
        <end position="489"/>
    </location>
</feature>
<organism evidence="14 15">
    <name type="scientific">Cyclostephanos tholiformis</name>
    <dbReference type="NCBI Taxonomy" id="382380"/>
    <lineage>
        <taxon>Eukaryota</taxon>
        <taxon>Sar</taxon>
        <taxon>Stramenopiles</taxon>
        <taxon>Ochrophyta</taxon>
        <taxon>Bacillariophyta</taxon>
        <taxon>Coscinodiscophyceae</taxon>
        <taxon>Thalassiosirophycidae</taxon>
        <taxon>Stephanodiscales</taxon>
        <taxon>Stephanodiscaceae</taxon>
        <taxon>Cyclostephanos</taxon>
    </lineage>
</organism>
<feature type="region of interest" description="Disordered" evidence="12">
    <location>
        <begin position="524"/>
        <end position="543"/>
    </location>
</feature>
<dbReference type="GO" id="GO:0004402">
    <property type="term" value="F:histone acetyltransferase activity"/>
    <property type="evidence" value="ECO:0007669"/>
    <property type="project" value="UniProtKB-ARBA"/>
</dbReference>
<dbReference type="SUPFAM" id="SSF47370">
    <property type="entry name" value="Bromodomain"/>
    <property type="match status" value="1"/>
</dbReference>
<feature type="region of interest" description="Disordered" evidence="12">
    <location>
        <begin position="877"/>
        <end position="916"/>
    </location>
</feature>
<dbReference type="EC" id="2.3.1.48" evidence="3"/>
<protein>
    <recommendedName>
        <fullName evidence="3">histone acetyltransferase</fullName>
        <ecNumber evidence="3">2.3.1.48</ecNumber>
    </recommendedName>
</protein>
<dbReference type="GO" id="GO:0005634">
    <property type="term" value="C:nucleus"/>
    <property type="evidence" value="ECO:0007669"/>
    <property type="project" value="UniProtKB-SubCell"/>
</dbReference>
<keyword evidence="9" id="KW-0539">Nucleus</keyword>
<feature type="region of interest" description="Disordered" evidence="12">
    <location>
        <begin position="644"/>
        <end position="708"/>
    </location>
</feature>
<feature type="compositionally biased region" description="Basic and acidic residues" evidence="12">
    <location>
        <begin position="1028"/>
        <end position="1042"/>
    </location>
</feature>
<feature type="compositionally biased region" description="Polar residues" evidence="12">
    <location>
        <begin position="986"/>
        <end position="998"/>
    </location>
</feature>
<proteinExistence type="predicted"/>
<dbReference type="Pfam" id="PF00439">
    <property type="entry name" value="Bromodomain"/>
    <property type="match status" value="1"/>
</dbReference>
<keyword evidence="8" id="KW-0804">Transcription</keyword>
<feature type="region of interest" description="Disordered" evidence="12">
    <location>
        <begin position="964"/>
        <end position="1061"/>
    </location>
</feature>
<dbReference type="PRINTS" id="PR00503">
    <property type="entry name" value="BROMODOMAIN"/>
</dbReference>
<evidence type="ECO:0000259" key="13">
    <source>
        <dbReference type="PROSITE" id="PS50014"/>
    </source>
</evidence>
<dbReference type="Gene3D" id="3.30.40.10">
    <property type="entry name" value="Zinc/RING finger domain, C3HC4 (zinc finger)"/>
    <property type="match status" value="1"/>
</dbReference>
<dbReference type="PROSITE" id="PS50014">
    <property type="entry name" value="BROMODOMAIN_2"/>
    <property type="match status" value="1"/>
</dbReference>
<feature type="compositionally biased region" description="Polar residues" evidence="12">
    <location>
        <begin position="964"/>
        <end position="978"/>
    </location>
</feature>
<feature type="compositionally biased region" description="Basic and acidic residues" evidence="12">
    <location>
        <begin position="1009"/>
        <end position="1021"/>
    </location>
</feature>
<comment type="function">
    <text evidence="1">Acetyltransferase enzyme. Acetylates histones, giving a specific tag for transcriptional activation.</text>
</comment>
<feature type="region of interest" description="Disordered" evidence="12">
    <location>
        <begin position="1"/>
        <end position="35"/>
    </location>
</feature>
<dbReference type="InterPro" id="IPR036529">
    <property type="entry name" value="KIX_dom_sf"/>
</dbReference>
<feature type="region of interest" description="Disordered" evidence="12">
    <location>
        <begin position="336"/>
        <end position="357"/>
    </location>
</feature>
<dbReference type="InterPro" id="IPR013083">
    <property type="entry name" value="Znf_RING/FYVE/PHD"/>
</dbReference>
<dbReference type="Proteomes" id="UP001530377">
    <property type="component" value="Unassembled WGS sequence"/>
</dbReference>
<feature type="region of interest" description="Disordered" evidence="12">
    <location>
        <begin position="213"/>
        <end position="234"/>
    </location>
</feature>
<dbReference type="InterPro" id="IPR018359">
    <property type="entry name" value="Bromodomain_CS"/>
</dbReference>
<name>A0ABD3R1N2_9STRA</name>
<dbReference type="InterPro" id="IPR036427">
    <property type="entry name" value="Bromodomain-like_sf"/>
</dbReference>
<evidence type="ECO:0000313" key="15">
    <source>
        <dbReference type="Proteomes" id="UP001530377"/>
    </source>
</evidence>
<dbReference type="PROSITE" id="PS00633">
    <property type="entry name" value="BROMODOMAIN_1"/>
    <property type="match status" value="1"/>
</dbReference>
<gene>
    <name evidence="14" type="ORF">ACHAXA_006869</name>
</gene>
<evidence type="ECO:0000256" key="3">
    <source>
        <dbReference type="ARBA" id="ARBA00013184"/>
    </source>
</evidence>
<keyword evidence="7 11" id="KW-0103">Bromodomain</keyword>
<keyword evidence="4" id="KW-0808">Transferase</keyword>
<dbReference type="PANTHER" id="PTHR13808">
    <property type="entry name" value="CBP/P300-RELATED"/>
    <property type="match status" value="1"/>
</dbReference>
<evidence type="ECO:0000313" key="14">
    <source>
        <dbReference type="EMBL" id="KAL3806032.1"/>
    </source>
</evidence>
<evidence type="ECO:0000256" key="4">
    <source>
        <dbReference type="ARBA" id="ARBA00022679"/>
    </source>
</evidence>
<comment type="catalytic activity">
    <reaction evidence="10">
        <text>L-lysyl-[protein] + acetyl-CoA = N(6)-acetyl-L-lysyl-[protein] + CoA + H(+)</text>
        <dbReference type="Rhea" id="RHEA:45948"/>
        <dbReference type="Rhea" id="RHEA-COMP:9752"/>
        <dbReference type="Rhea" id="RHEA-COMP:10731"/>
        <dbReference type="ChEBI" id="CHEBI:15378"/>
        <dbReference type="ChEBI" id="CHEBI:29969"/>
        <dbReference type="ChEBI" id="CHEBI:57287"/>
        <dbReference type="ChEBI" id="CHEBI:57288"/>
        <dbReference type="ChEBI" id="CHEBI:61930"/>
        <dbReference type="EC" id="2.3.1.48"/>
    </reaction>
</comment>
<evidence type="ECO:0000256" key="9">
    <source>
        <dbReference type="ARBA" id="ARBA00023242"/>
    </source>
</evidence>
<dbReference type="SUPFAM" id="SSF57903">
    <property type="entry name" value="FYVE/PHD zinc finger"/>
    <property type="match status" value="1"/>
</dbReference>
<dbReference type="Gene3D" id="1.10.246.20">
    <property type="entry name" value="Coactivator CBP, KIX domain"/>
    <property type="match status" value="1"/>
</dbReference>
<evidence type="ECO:0000256" key="5">
    <source>
        <dbReference type="ARBA" id="ARBA00022853"/>
    </source>
</evidence>
<feature type="compositionally biased region" description="Low complexity" evidence="12">
    <location>
        <begin position="644"/>
        <end position="664"/>
    </location>
</feature>
<dbReference type="SMART" id="SM00297">
    <property type="entry name" value="BROMO"/>
    <property type="match status" value="1"/>
</dbReference>
<evidence type="ECO:0000256" key="7">
    <source>
        <dbReference type="ARBA" id="ARBA00023117"/>
    </source>
</evidence>
<feature type="domain" description="Bromo" evidence="13">
    <location>
        <begin position="1114"/>
        <end position="1186"/>
    </location>
</feature>
<comment type="subcellular location">
    <subcellularLocation>
        <location evidence="2">Nucleus</location>
    </subcellularLocation>
</comment>
<evidence type="ECO:0000256" key="10">
    <source>
        <dbReference type="ARBA" id="ARBA00048017"/>
    </source>
</evidence>
<feature type="compositionally biased region" description="Low complexity" evidence="12">
    <location>
        <begin position="1043"/>
        <end position="1053"/>
    </location>
</feature>
<dbReference type="EMBL" id="JALLPB020000904">
    <property type="protein sequence ID" value="KAL3806032.1"/>
    <property type="molecule type" value="Genomic_DNA"/>
</dbReference>
<dbReference type="Gene3D" id="1.20.920.10">
    <property type="entry name" value="Bromodomain-like"/>
    <property type="match status" value="1"/>
</dbReference>
<keyword evidence="5" id="KW-0156">Chromatin regulator</keyword>
<evidence type="ECO:0000256" key="8">
    <source>
        <dbReference type="ARBA" id="ARBA00023163"/>
    </source>
</evidence>
<feature type="compositionally biased region" description="Low complexity" evidence="12">
    <location>
        <begin position="23"/>
        <end position="35"/>
    </location>
</feature>
<reference evidence="14 15" key="1">
    <citation type="submission" date="2024-10" db="EMBL/GenBank/DDBJ databases">
        <title>Updated reference genomes for cyclostephanoid diatoms.</title>
        <authorList>
            <person name="Roberts W.R."/>
            <person name="Alverson A.J."/>
        </authorList>
    </citation>
    <scope>NUCLEOTIDE SEQUENCE [LARGE SCALE GENOMIC DNA]</scope>
    <source>
        <strain evidence="14 15">AJA228-03</strain>
    </source>
</reference>
<evidence type="ECO:0000256" key="1">
    <source>
        <dbReference type="ARBA" id="ARBA00002581"/>
    </source>
</evidence>
<accession>A0ABD3R1N2</accession>
<sequence>MIPQTNGGMPGIFPGQWGGEYRQQQPYQSPQHQPSHLNAIQMQQQMMMRHQQHHGGQSQIAMPGVIGGIAVSQLTGGQLMSYHGHSNVENPAAAQAQDAMIMNHQGMSNSLSHVPVSGGGLGTSVGGAMVLNGMQTASSFAGMQQQFQQQASHGALTQQGCQPHLGQMNPLICGNAGGRKGAGSGRCFNAQSHHHQQQDQLALYWNALQASSIGHHHHGQQESGQAQEHGMEAAPKLQSALIEMNSHRQQQVEVPLQLDQPESQQLGGGGETAQLQDPQTQLLLQQQKLIAQLQIQLQHQEQRGQQLPQPRSNPGSMSQDQLQYNAIQQSQQLGTISFSPSIGGGQSQHSSQLTSNNLNRLHFPPAIQELILGNGNASFGLQMVRQNNLERSMQAQQQQLRQMANISVNDSNMSGAINSQKSDKCHEVLGNNSQHSIIHQSSTSILNPLMEPMIPTDNHARAGSTKPSRGATSVPSRAPSRAPSAAGSAWGDDVSAAIQNQNWNQQVLLEAMARRVSVASTGTQLQGNATNAPASQAQAQDPQQKQQQLLMTHLVQQLLGKKGANSSASSARNLAFTMNSLGGDGPGGVTVSGGEPSGSATVGLRNKAELEQRVKYQVMQHSKQLQDQNQVIDVGDDAIVGENQQQSQAQHQLAQFQSHQAQQQHFHDQGLPNGVFVSGLAQGRSNKEAKINASESSPPASDDSTAASLPSEHLAFSWNVGNKASSLRRGSHGSLSQGSLSQGSLSQGSFGIVDPDPIADGFNTALGCAALIGSTAAGGEGTCGGKNGQQNFLDGHFAGGWQSNADLPDRRRINFHIIKVIERMRPDANRMSQNRLPLMAKKLEEHLYRSAHTKEEYVDLASLKRRLHLIAKGVGIAKSDEGDDDGEGGDDSSLGPKRDSTGSVISGQIGGGQASGVRVDLNVSNNQTLLSCRRSDNQHVQQFEQQQLILQSEIQRQVFLIQQQKQSDKQPTMTFTENNADEKNRSTGLTITVSSNSAGAAANTKPSKRSVDNTENAESRPSKIVKPYVHESKEGETADKSSRSLSESSGSTSYLPDDSQKASSDIVFDEVDSSLISSMPVPDIEQHLDSLMSSGQMTPRYIARKCLPLVKKLINHEHGWVFKDAVDPVELGIPDYFDIVKHPMDLTLVANKLEDGAYKDMASFELDIKLVFENAILFNGDDSDVGLMAKELLDILAAEINTTKGFKIEKEPQKRRGIACYLCGNHRRFFDPPALFCSSSCGMHKIRRNATYYTDRFKQNHWCERCYNTHLKESEPILLDDGRETMKSDLVKLKNDSTPEEAWVQCNQCHEWSHQICALFNGTQNSKLSSFTCPKCYIRSAALMPERMRGKKVKGASDLPHCNLSRSIEEGLSKTLIHAYEKVAMDRGCKLSQVEKAKELTVRVISSLEKKHKVREEVRPILLVSDLNVYDFTFFPRIGCDATPI</sequence>
<dbReference type="InterPro" id="IPR001487">
    <property type="entry name" value="Bromodomain"/>
</dbReference>
<dbReference type="InterPro" id="IPR011011">
    <property type="entry name" value="Znf_FYVE_PHD"/>
</dbReference>
<feature type="compositionally biased region" description="Acidic residues" evidence="12">
    <location>
        <begin position="881"/>
        <end position="890"/>
    </location>
</feature>